<comment type="caution">
    <text evidence="1">The sequence shown here is derived from an EMBL/GenBank/DDBJ whole genome shotgun (WGS) entry which is preliminary data.</text>
</comment>
<dbReference type="EMBL" id="JACEFF010000432">
    <property type="protein sequence ID" value="KAH9637887.1"/>
    <property type="molecule type" value="Genomic_DNA"/>
</dbReference>
<protein>
    <submittedName>
        <fullName evidence="1">Uncharacterized protein</fullName>
    </submittedName>
</protein>
<accession>A0A922MJ69</accession>
<name>A0A922MJ69_SPOEX</name>
<dbReference type="Proteomes" id="UP000814243">
    <property type="component" value="Unassembled WGS sequence"/>
</dbReference>
<reference evidence="1" key="1">
    <citation type="journal article" date="2021" name="G3 (Bethesda)">
        <title>Genome and transcriptome analysis of the beet armyworm Spodoptera exigua reveals targets for pest control. .</title>
        <authorList>
            <person name="Simon S."/>
            <person name="Breeschoten T."/>
            <person name="Jansen H.J."/>
            <person name="Dirks R.P."/>
            <person name="Schranz M.E."/>
            <person name="Ros V.I.D."/>
        </authorList>
    </citation>
    <scope>NUCLEOTIDE SEQUENCE</scope>
    <source>
        <strain evidence="1">TB_SE_WUR_2020</strain>
    </source>
</reference>
<evidence type="ECO:0000313" key="2">
    <source>
        <dbReference type="Proteomes" id="UP000814243"/>
    </source>
</evidence>
<dbReference type="AlphaFoldDB" id="A0A922MJ69"/>
<proteinExistence type="predicted"/>
<sequence>MANYGRIMYPKEVAEARKKAISASKAEDKDSSAEDCNVVEEPAAQKRSYNLIQVPFNCSDSTEMGIDGTCRVVT</sequence>
<evidence type="ECO:0000313" key="1">
    <source>
        <dbReference type="EMBL" id="KAH9637887.1"/>
    </source>
</evidence>
<gene>
    <name evidence="1" type="ORF">HF086_013373</name>
</gene>
<organism evidence="1 2">
    <name type="scientific">Spodoptera exigua</name>
    <name type="common">Beet armyworm</name>
    <name type="synonym">Noctua fulgens</name>
    <dbReference type="NCBI Taxonomy" id="7107"/>
    <lineage>
        <taxon>Eukaryota</taxon>
        <taxon>Metazoa</taxon>
        <taxon>Ecdysozoa</taxon>
        <taxon>Arthropoda</taxon>
        <taxon>Hexapoda</taxon>
        <taxon>Insecta</taxon>
        <taxon>Pterygota</taxon>
        <taxon>Neoptera</taxon>
        <taxon>Endopterygota</taxon>
        <taxon>Lepidoptera</taxon>
        <taxon>Glossata</taxon>
        <taxon>Ditrysia</taxon>
        <taxon>Noctuoidea</taxon>
        <taxon>Noctuidae</taxon>
        <taxon>Amphipyrinae</taxon>
        <taxon>Spodoptera</taxon>
    </lineage>
</organism>